<dbReference type="InterPro" id="IPR015421">
    <property type="entry name" value="PyrdxlP-dep_Trfase_major"/>
</dbReference>
<dbReference type="AlphaFoldDB" id="K2R430"/>
<reference evidence="5 6" key="1">
    <citation type="journal article" date="2012" name="J. Bacteriol.">
        <title>Draft genome sequence of Methanobacterium formicicum DSM 3637, an archaebacterium isolated from the methane producer amoeba Pelomyxa palustris.</title>
        <authorList>
            <person name="Gutierrez G."/>
        </authorList>
    </citation>
    <scope>NUCLEOTIDE SEQUENCE [LARGE SCALE GENOMIC DNA]</scope>
    <source>
        <strain evidence="6">DSM 3637 / PP1</strain>
    </source>
</reference>
<dbReference type="OrthoDB" id="67852at2157"/>
<proteinExistence type="predicted"/>
<dbReference type="InterPro" id="IPR015424">
    <property type="entry name" value="PyrdxlP-dep_Trfase"/>
</dbReference>
<accession>K2R430</accession>
<keyword evidence="6" id="KW-1185">Reference proteome</keyword>
<dbReference type="PANTHER" id="PTHR32328">
    <property type="entry name" value="L-SERYL-TRNA(SEC) SELENIUM TRANSFERASE"/>
    <property type="match status" value="1"/>
</dbReference>
<dbReference type="PANTHER" id="PTHR32328:SF0">
    <property type="entry name" value="L-SERYL-TRNA(SEC) SELENIUM TRANSFERASE"/>
    <property type="match status" value="1"/>
</dbReference>
<name>K2R430_METFP</name>
<comment type="caution">
    <text evidence="5">The sequence shown here is derived from an EMBL/GenBank/DDBJ whole genome shotgun (WGS) entry which is preliminary data.</text>
</comment>
<dbReference type="Pfam" id="PF22583">
    <property type="entry name" value="UPF0425_C"/>
    <property type="match status" value="1"/>
</dbReference>
<evidence type="ECO:0000313" key="6">
    <source>
        <dbReference type="Proteomes" id="UP000007360"/>
    </source>
</evidence>
<organism evidence="5 6">
    <name type="scientific">Methanobacterium formicicum (strain DSM 3637 / PP1)</name>
    <dbReference type="NCBI Taxonomy" id="1204725"/>
    <lineage>
        <taxon>Archaea</taxon>
        <taxon>Methanobacteriati</taxon>
        <taxon>Methanobacteriota</taxon>
        <taxon>Methanomada group</taxon>
        <taxon>Methanobacteria</taxon>
        <taxon>Methanobacteriales</taxon>
        <taxon>Methanobacteriaceae</taxon>
        <taxon>Methanobacterium</taxon>
    </lineage>
</organism>
<evidence type="ECO:0000259" key="4">
    <source>
        <dbReference type="Pfam" id="PF22583"/>
    </source>
</evidence>
<dbReference type="GO" id="GO:0004125">
    <property type="term" value="F:L-seryl-tRNA(Sec) selenium transferase activity"/>
    <property type="evidence" value="ECO:0007669"/>
    <property type="project" value="TreeGrafter"/>
</dbReference>
<dbReference type="Pfam" id="PF03841">
    <property type="entry name" value="SelA"/>
    <property type="match status" value="1"/>
</dbReference>
<dbReference type="RefSeq" id="WP_004030408.1">
    <property type="nucleotide sequence ID" value="NZ_AMPO01000004.1"/>
</dbReference>
<feature type="domain" description="UPF0425" evidence="4">
    <location>
        <begin position="280"/>
        <end position="355"/>
    </location>
</feature>
<dbReference type="Gene3D" id="3.40.640.10">
    <property type="entry name" value="Type I PLP-dependent aspartate aminotransferase-like (Major domain)"/>
    <property type="match status" value="1"/>
</dbReference>
<protein>
    <submittedName>
        <fullName evidence="5">Pyridoxal phosphate enzyme</fullName>
    </submittedName>
</protein>
<dbReference type="EMBL" id="AMPO01000004">
    <property type="protein sequence ID" value="EKF85962.1"/>
    <property type="molecule type" value="Genomic_DNA"/>
</dbReference>
<evidence type="ECO:0000313" key="5">
    <source>
        <dbReference type="EMBL" id="EKF85962.1"/>
    </source>
</evidence>
<dbReference type="NCBIfam" id="TIGR03576">
    <property type="entry name" value="pyridox_MJ0158"/>
    <property type="match status" value="1"/>
</dbReference>
<gene>
    <name evidence="5" type="ORF">A994_05731</name>
</gene>
<evidence type="ECO:0000256" key="1">
    <source>
        <dbReference type="ARBA" id="ARBA00001933"/>
    </source>
</evidence>
<dbReference type="InterPro" id="IPR020033">
    <property type="entry name" value="PyrdxlP-dep_transferase_arc"/>
</dbReference>
<dbReference type="PATRIC" id="fig|1204725.3.peg.1149"/>
<evidence type="ECO:0000256" key="2">
    <source>
        <dbReference type="ARBA" id="ARBA00022898"/>
    </source>
</evidence>
<evidence type="ECO:0000256" key="3">
    <source>
        <dbReference type="PIRSR" id="PIRSR618319-50"/>
    </source>
</evidence>
<dbReference type="InterPro" id="IPR055177">
    <property type="entry name" value="UPF0425_MJ0158-like_C"/>
</dbReference>
<feature type="modified residue" description="N6-(pyridoxal phosphate)lysine" evidence="3">
    <location>
        <position position="209"/>
    </location>
</feature>
<dbReference type="SUPFAM" id="SSF53383">
    <property type="entry name" value="PLP-dependent transferases"/>
    <property type="match status" value="1"/>
</dbReference>
<sequence length="386" mass="42232">MLICSSLDEVKRREAAFRFIATTVNHEGRSSLYDLSGLAGGFPVKKSDLPFLETYSGPAIFELSLQKEGKKHLGGEKVAAFNRTSAAILATILALVKHGEEVLHYLPELPSHPSIPRSAKLQGASYAEFDNIGDFQLSEKTSLVVITGSTMDHQVIPLDDFEKIIQISHKKQIPVLVDDASGARIRTVIYNQPRALDMGADLVVTSTDKLMNGPRAGLMAGKTELINQIKDKSHQFGLEAQPPIVAGIVRALEAFNPQKLLNSMDRRDKLSIMVGNVLSGVKKTPTGFMISASNLKKEIIPHELDGSLSDRECATLMAMVLLKEHHIITIPALGMPGVSTTIRFDLSAADAENLDDTQIVHAIKDSIKRVREMIADEETCLNVLYE</sequence>
<dbReference type="Gene3D" id="3.90.1150.70">
    <property type="match status" value="1"/>
</dbReference>
<dbReference type="InterPro" id="IPR018319">
    <property type="entry name" value="SelA-like"/>
</dbReference>
<dbReference type="Proteomes" id="UP000007360">
    <property type="component" value="Unassembled WGS sequence"/>
</dbReference>
<keyword evidence="2 3" id="KW-0663">Pyridoxal phosphate</keyword>
<comment type="cofactor">
    <cofactor evidence="1 3">
        <name>pyridoxal 5'-phosphate</name>
        <dbReference type="ChEBI" id="CHEBI:597326"/>
    </cofactor>
</comment>